<feature type="transmembrane region" description="Helical" evidence="1">
    <location>
        <begin position="33"/>
        <end position="54"/>
    </location>
</feature>
<proteinExistence type="predicted"/>
<dbReference type="CDD" id="cd10917">
    <property type="entry name" value="CE4_NodB_like_6s_7s"/>
    <property type="match status" value="1"/>
</dbReference>
<dbReference type="PROSITE" id="PS51677">
    <property type="entry name" value="NODB"/>
    <property type="match status" value="1"/>
</dbReference>
<evidence type="ECO:0000256" key="1">
    <source>
        <dbReference type="SAM" id="Phobius"/>
    </source>
</evidence>
<dbReference type="GO" id="GO:0005975">
    <property type="term" value="P:carbohydrate metabolic process"/>
    <property type="evidence" value="ECO:0007669"/>
    <property type="project" value="InterPro"/>
</dbReference>
<dbReference type="STRING" id="192904.SAMN04488514_10892"/>
<name>A0A1G9STD8_9FLAO</name>
<dbReference type="Proteomes" id="UP000199440">
    <property type="component" value="Unassembled WGS sequence"/>
</dbReference>
<evidence type="ECO:0000313" key="3">
    <source>
        <dbReference type="EMBL" id="SDM38680.1"/>
    </source>
</evidence>
<feature type="transmembrane region" description="Helical" evidence="1">
    <location>
        <begin position="7"/>
        <end position="27"/>
    </location>
</feature>
<gene>
    <name evidence="3" type="ORF">SAMN04488514_10892</name>
</gene>
<dbReference type="InterPro" id="IPR050248">
    <property type="entry name" value="Polysacc_deacetylase_ArnD"/>
</dbReference>
<dbReference type="OrthoDB" id="9812065at2"/>
<dbReference type="EMBL" id="FNGV01000008">
    <property type="protein sequence ID" value="SDM38680.1"/>
    <property type="molecule type" value="Genomic_DNA"/>
</dbReference>
<dbReference type="InterPro" id="IPR002509">
    <property type="entry name" value="NODB_dom"/>
</dbReference>
<dbReference type="Pfam" id="PF01522">
    <property type="entry name" value="Polysacc_deac_1"/>
    <property type="match status" value="1"/>
</dbReference>
<dbReference type="InterPro" id="IPR011330">
    <property type="entry name" value="Glyco_hydro/deAcase_b/a-brl"/>
</dbReference>
<keyword evidence="1" id="KW-1133">Transmembrane helix</keyword>
<reference evidence="3 4" key="1">
    <citation type="submission" date="2016-10" db="EMBL/GenBank/DDBJ databases">
        <authorList>
            <person name="de Groot N.N."/>
        </authorList>
    </citation>
    <scope>NUCLEOTIDE SEQUENCE [LARGE SCALE GENOMIC DNA]</scope>
    <source>
        <strain evidence="3 4">DSM 19886</strain>
    </source>
</reference>
<keyword evidence="1" id="KW-0472">Membrane</keyword>
<dbReference type="AlphaFoldDB" id="A0A1G9STD8"/>
<accession>A0A1G9STD8</accession>
<evidence type="ECO:0000259" key="2">
    <source>
        <dbReference type="PROSITE" id="PS51677"/>
    </source>
</evidence>
<dbReference type="GO" id="GO:0016810">
    <property type="term" value="F:hydrolase activity, acting on carbon-nitrogen (but not peptide) bonds"/>
    <property type="evidence" value="ECO:0007669"/>
    <property type="project" value="InterPro"/>
</dbReference>
<organism evidence="3 4">
    <name type="scientific">Kriegella aquimaris</name>
    <dbReference type="NCBI Taxonomy" id="192904"/>
    <lineage>
        <taxon>Bacteria</taxon>
        <taxon>Pseudomonadati</taxon>
        <taxon>Bacteroidota</taxon>
        <taxon>Flavobacteriia</taxon>
        <taxon>Flavobacteriales</taxon>
        <taxon>Flavobacteriaceae</taxon>
        <taxon>Kriegella</taxon>
    </lineage>
</organism>
<sequence length="258" mass="29344">MLRFSTINGLAIAILFILFTGSTFYNIPWWPYLVWALVWFTLTTIGSFHVRWNYHINALHSNKNKVENHIALTFDDGPHPEFTPKILHLLARYNAKATFFCIGKNIETNETLFKDIVTAGHTIGNHTYSHTKSFGFLSAEKVIDELQKNNVIVQQLTGKEIRLYRPAFGVTNPNIKKALKATGLQAIGWSIRSLDTTQRSETQVLRRITKSIAKGDVVLLHDTSDKTVAVLEQLLLFLQEQNLQSVTIDQLFNIKAYA</sequence>
<evidence type="ECO:0000313" key="4">
    <source>
        <dbReference type="Proteomes" id="UP000199440"/>
    </source>
</evidence>
<dbReference type="PANTHER" id="PTHR10587">
    <property type="entry name" value="GLYCOSYL TRANSFERASE-RELATED"/>
    <property type="match status" value="1"/>
</dbReference>
<keyword evidence="1" id="KW-0812">Transmembrane</keyword>
<dbReference type="RefSeq" id="WP_089891457.1">
    <property type="nucleotide sequence ID" value="NZ_FNGV01000008.1"/>
</dbReference>
<feature type="domain" description="NodB homology" evidence="2">
    <location>
        <begin position="68"/>
        <end position="246"/>
    </location>
</feature>
<protein>
    <submittedName>
        <fullName evidence="3">Peptidoglycan/xylan/chitin deacetylase, PgdA/CDA1 family</fullName>
    </submittedName>
</protein>
<keyword evidence="4" id="KW-1185">Reference proteome</keyword>
<dbReference type="Gene3D" id="3.20.20.370">
    <property type="entry name" value="Glycoside hydrolase/deacetylase"/>
    <property type="match status" value="1"/>
</dbReference>
<dbReference type="SUPFAM" id="SSF88713">
    <property type="entry name" value="Glycoside hydrolase/deacetylase"/>
    <property type="match status" value="1"/>
</dbReference>